<proteinExistence type="predicted"/>
<dbReference type="EMBL" id="CAKOGP040001870">
    <property type="protein sequence ID" value="CAJ1954836.1"/>
    <property type="molecule type" value="Genomic_DNA"/>
</dbReference>
<feature type="compositionally biased region" description="Gly residues" evidence="1">
    <location>
        <begin position="99"/>
        <end position="110"/>
    </location>
</feature>
<keyword evidence="4" id="KW-1185">Reference proteome</keyword>
<comment type="caution">
    <text evidence="3">The sequence shown here is derived from an EMBL/GenBank/DDBJ whole genome shotgun (WGS) entry which is preliminary data.</text>
</comment>
<evidence type="ECO:0000313" key="4">
    <source>
        <dbReference type="Proteomes" id="UP001295423"/>
    </source>
</evidence>
<feature type="compositionally biased region" description="Gly residues" evidence="1">
    <location>
        <begin position="160"/>
        <end position="174"/>
    </location>
</feature>
<name>A0AAD2FWL6_9STRA</name>
<gene>
    <name evidence="3" type="ORF">CYCCA115_LOCUS15428</name>
</gene>
<evidence type="ECO:0000256" key="1">
    <source>
        <dbReference type="SAM" id="MobiDB-lite"/>
    </source>
</evidence>
<feature type="compositionally biased region" description="Low complexity" evidence="1">
    <location>
        <begin position="128"/>
        <end position="150"/>
    </location>
</feature>
<protein>
    <submittedName>
        <fullName evidence="3">Uncharacterized protein</fullName>
    </submittedName>
</protein>
<accession>A0AAD2FWL6</accession>
<evidence type="ECO:0000313" key="3">
    <source>
        <dbReference type="EMBL" id="CAJ1954836.1"/>
    </source>
</evidence>
<keyword evidence="2" id="KW-0732">Signal</keyword>
<dbReference type="AlphaFoldDB" id="A0AAD2FWL6"/>
<sequence length="212" mass="21047">MINNAAFLLFLATVFSSETLVHGKRQVRSKATYAKEQNDLIDLSREFNDYEMRLLQLSTSLDSGNGSTDAPGGGDGVITDPPADGGTEAPVDGRTDAPGDGGGDAGGGGETDAPAEDTTAPVTGRVETPAPTIAPTALSPPTALPTIAPTKNTDSRGTGEDSGGDGGGSAGGDGDNGDGSPSDSPDIQASSAFISSVTTCATLMAVICVSLL</sequence>
<feature type="chain" id="PRO_5042008987" evidence="2">
    <location>
        <begin position="24"/>
        <end position="212"/>
    </location>
</feature>
<organism evidence="3 4">
    <name type="scientific">Cylindrotheca closterium</name>
    <dbReference type="NCBI Taxonomy" id="2856"/>
    <lineage>
        <taxon>Eukaryota</taxon>
        <taxon>Sar</taxon>
        <taxon>Stramenopiles</taxon>
        <taxon>Ochrophyta</taxon>
        <taxon>Bacillariophyta</taxon>
        <taxon>Bacillariophyceae</taxon>
        <taxon>Bacillariophycidae</taxon>
        <taxon>Bacillariales</taxon>
        <taxon>Bacillariaceae</taxon>
        <taxon>Cylindrotheca</taxon>
    </lineage>
</organism>
<feature type="region of interest" description="Disordered" evidence="1">
    <location>
        <begin position="60"/>
        <end position="188"/>
    </location>
</feature>
<feature type="signal peptide" evidence="2">
    <location>
        <begin position="1"/>
        <end position="23"/>
    </location>
</feature>
<evidence type="ECO:0000256" key="2">
    <source>
        <dbReference type="SAM" id="SignalP"/>
    </source>
</evidence>
<dbReference type="Proteomes" id="UP001295423">
    <property type="component" value="Unassembled WGS sequence"/>
</dbReference>
<reference evidence="3" key="1">
    <citation type="submission" date="2023-08" db="EMBL/GenBank/DDBJ databases">
        <authorList>
            <person name="Audoor S."/>
            <person name="Bilcke G."/>
        </authorList>
    </citation>
    <scope>NUCLEOTIDE SEQUENCE</scope>
</reference>